<keyword evidence="1" id="KW-1133">Transmembrane helix</keyword>
<dbReference type="Proteomes" id="UP000028542">
    <property type="component" value="Unassembled WGS sequence"/>
</dbReference>
<name>A0A084JE38_9CLOT</name>
<feature type="transmembrane region" description="Helical" evidence="1">
    <location>
        <begin position="18"/>
        <end position="37"/>
    </location>
</feature>
<proteinExistence type="predicted"/>
<organism evidence="3 4">
    <name type="scientific">Clostridium sulfidigenes</name>
    <dbReference type="NCBI Taxonomy" id="318464"/>
    <lineage>
        <taxon>Bacteria</taxon>
        <taxon>Bacillati</taxon>
        <taxon>Bacillota</taxon>
        <taxon>Clostridia</taxon>
        <taxon>Eubacteriales</taxon>
        <taxon>Clostridiaceae</taxon>
        <taxon>Clostridium</taxon>
    </lineage>
</organism>
<evidence type="ECO:0000259" key="2">
    <source>
        <dbReference type="Pfam" id="PF13649"/>
    </source>
</evidence>
<dbReference type="Pfam" id="PF13649">
    <property type="entry name" value="Methyltransf_25"/>
    <property type="match status" value="1"/>
</dbReference>
<evidence type="ECO:0000256" key="1">
    <source>
        <dbReference type="SAM" id="Phobius"/>
    </source>
</evidence>
<dbReference type="STRING" id="318464.IO99_06470"/>
<evidence type="ECO:0000313" key="3">
    <source>
        <dbReference type="EMBL" id="KEZ87222.1"/>
    </source>
</evidence>
<keyword evidence="1" id="KW-0812">Transmembrane</keyword>
<comment type="caution">
    <text evidence="3">The sequence shown here is derived from an EMBL/GenBank/DDBJ whole genome shotgun (WGS) entry which is preliminary data.</text>
</comment>
<sequence>MGKDSIKCAELVSNAMNIYNIVGYYMLYIACGTGILATKLKNMNFEVIGIDISEDMINVAQETTTGIKFELE</sequence>
<dbReference type="Gene3D" id="3.40.50.150">
    <property type="entry name" value="Vaccinia Virus protein VP39"/>
    <property type="match status" value="1"/>
</dbReference>
<protein>
    <recommendedName>
        <fullName evidence="2">Methyltransferase domain-containing protein</fullName>
    </recommendedName>
</protein>
<gene>
    <name evidence="3" type="ORF">IO99_06470</name>
</gene>
<dbReference type="AlphaFoldDB" id="A0A084JE38"/>
<reference evidence="3 4" key="1">
    <citation type="submission" date="2014-07" db="EMBL/GenBank/DDBJ databases">
        <title>Draft genome of Clostridium sulfidigenes 113A isolated from sediments associated with methane hydrate from Krishna Godavari basin.</title>
        <authorList>
            <person name="Honkalas V.S."/>
            <person name="Dabir A.P."/>
            <person name="Arora P."/>
            <person name="Dhakephalkar P.K."/>
        </authorList>
    </citation>
    <scope>NUCLEOTIDE SEQUENCE [LARGE SCALE GENOMIC DNA]</scope>
    <source>
        <strain evidence="3 4">113A</strain>
    </source>
</reference>
<dbReference type="SUPFAM" id="SSF53335">
    <property type="entry name" value="S-adenosyl-L-methionine-dependent methyltransferases"/>
    <property type="match status" value="1"/>
</dbReference>
<dbReference type="InterPro" id="IPR041698">
    <property type="entry name" value="Methyltransf_25"/>
</dbReference>
<dbReference type="RefSeq" id="WP_035131442.1">
    <property type="nucleotide sequence ID" value="NZ_JPMD01000014.1"/>
</dbReference>
<keyword evidence="1" id="KW-0472">Membrane</keyword>
<dbReference type="CDD" id="cd02440">
    <property type="entry name" value="AdoMet_MTases"/>
    <property type="match status" value="1"/>
</dbReference>
<evidence type="ECO:0000313" key="4">
    <source>
        <dbReference type="Proteomes" id="UP000028542"/>
    </source>
</evidence>
<accession>A0A084JE38</accession>
<keyword evidence="4" id="KW-1185">Reference proteome</keyword>
<dbReference type="EMBL" id="JPMD01000014">
    <property type="protein sequence ID" value="KEZ87222.1"/>
    <property type="molecule type" value="Genomic_DNA"/>
</dbReference>
<feature type="domain" description="Methyltransferase" evidence="2">
    <location>
        <begin position="27"/>
        <end position="65"/>
    </location>
</feature>
<dbReference type="InterPro" id="IPR029063">
    <property type="entry name" value="SAM-dependent_MTases_sf"/>
</dbReference>